<keyword evidence="10" id="KW-1185">Reference proteome</keyword>
<comment type="cofactor">
    <cofactor evidence="1">
        <name>Mg(2+)</name>
        <dbReference type="ChEBI" id="CHEBI:18420"/>
    </cofactor>
</comment>
<keyword evidence="2" id="KW-1277">Toxin-antitoxin system</keyword>
<evidence type="ECO:0000256" key="5">
    <source>
        <dbReference type="ARBA" id="ARBA00022801"/>
    </source>
</evidence>
<evidence type="ECO:0000259" key="8">
    <source>
        <dbReference type="Pfam" id="PF01850"/>
    </source>
</evidence>
<keyword evidence="3" id="KW-0540">Nuclease</keyword>
<dbReference type="PANTHER" id="PTHR33653">
    <property type="entry name" value="RIBONUCLEASE VAPC2"/>
    <property type="match status" value="1"/>
</dbReference>
<keyword evidence="5" id="KW-0378">Hydrolase</keyword>
<evidence type="ECO:0000313" key="9">
    <source>
        <dbReference type="EMBL" id="MYN27085.1"/>
    </source>
</evidence>
<comment type="similarity">
    <text evidence="7">Belongs to the PINc/VapC protein family.</text>
</comment>
<dbReference type="SUPFAM" id="SSF88723">
    <property type="entry name" value="PIN domain-like"/>
    <property type="match status" value="1"/>
</dbReference>
<dbReference type="EMBL" id="WWCT01000007">
    <property type="protein sequence ID" value="MYN27085.1"/>
    <property type="molecule type" value="Genomic_DNA"/>
</dbReference>
<accession>A0ABW9VZM8</accession>
<dbReference type="InterPro" id="IPR002716">
    <property type="entry name" value="PIN_dom"/>
</dbReference>
<reference evidence="9 10" key="1">
    <citation type="submission" date="2019-12" db="EMBL/GenBank/DDBJ databases">
        <title>Novel species isolated from a subtropical stream in China.</title>
        <authorList>
            <person name="Lu H."/>
        </authorList>
    </citation>
    <scope>NUCLEOTIDE SEQUENCE [LARGE SCALE GENOMIC DNA]</scope>
    <source>
        <strain evidence="9 10">CY42W</strain>
    </source>
</reference>
<dbReference type="InterPro" id="IPR029060">
    <property type="entry name" value="PIN-like_dom_sf"/>
</dbReference>
<keyword evidence="4" id="KW-0479">Metal-binding</keyword>
<dbReference type="InterPro" id="IPR050556">
    <property type="entry name" value="Type_II_TA_system_RNase"/>
</dbReference>
<gene>
    <name evidence="9" type="ORF">GTP69_11755</name>
</gene>
<protein>
    <submittedName>
        <fullName evidence="9">PIN domain-containing protein</fullName>
    </submittedName>
</protein>
<name>A0ABW9VZM8_9BURK</name>
<evidence type="ECO:0000256" key="7">
    <source>
        <dbReference type="ARBA" id="ARBA00038093"/>
    </source>
</evidence>
<evidence type="ECO:0000256" key="3">
    <source>
        <dbReference type="ARBA" id="ARBA00022722"/>
    </source>
</evidence>
<keyword evidence="6" id="KW-0460">Magnesium</keyword>
<proteinExistence type="inferred from homology"/>
<dbReference type="Pfam" id="PF01850">
    <property type="entry name" value="PIN"/>
    <property type="match status" value="1"/>
</dbReference>
<evidence type="ECO:0000256" key="6">
    <source>
        <dbReference type="ARBA" id="ARBA00022842"/>
    </source>
</evidence>
<evidence type="ECO:0000313" key="10">
    <source>
        <dbReference type="Proteomes" id="UP000642144"/>
    </source>
</evidence>
<dbReference type="PANTHER" id="PTHR33653:SF1">
    <property type="entry name" value="RIBONUCLEASE VAPC2"/>
    <property type="match status" value="1"/>
</dbReference>
<dbReference type="Proteomes" id="UP000642144">
    <property type="component" value="Unassembled WGS sequence"/>
</dbReference>
<comment type="caution">
    <text evidence="9">The sequence shown here is derived from an EMBL/GenBank/DDBJ whole genome shotgun (WGS) entry which is preliminary data.</text>
</comment>
<dbReference type="RefSeq" id="WP_161055073.1">
    <property type="nucleotide sequence ID" value="NZ_WWCT01000007.1"/>
</dbReference>
<evidence type="ECO:0000256" key="4">
    <source>
        <dbReference type="ARBA" id="ARBA00022723"/>
    </source>
</evidence>
<sequence length="143" mass="15075">MVKTRALLDTNIIIDLLNGVPQSADEVSYYSDVAVSAITLMELAVGCIKMGTMPQLLAFINTGVQVIHTDHAISMQAAQIRAAGLAALPKRNIKLPDAIIGATANVSLRTLVTRNPRDFGASAVRVPYQIVNGKAGNIASPPP</sequence>
<dbReference type="Gene3D" id="3.40.50.1010">
    <property type="entry name" value="5'-nuclease"/>
    <property type="match status" value="1"/>
</dbReference>
<evidence type="ECO:0000256" key="1">
    <source>
        <dbReference type="ARBA" id="ARBA00001946"/>
    </source>
</evidence>
<evidence type="ECO:0000256" key="2">
    <source>
        <dbReference type="ARBA" id="ARBA00022649"/>
    </source>
</evidence>
<organism evidence="9 10">
    <name type="scientific">Duganella levis</name>
    <dbReference type="NCBI Taxonomy" id="2692169"/>
    <lineage>
        <taxon>Bacteria</taxon>
        <taxon>Pseudomonadati</taxon>
        <taxon>Pseudomonadota</taxon>
        <taxon>Betaproteobacteria</taxon>
        <taxon>Burkholderiales</taxon>
        <taxon>Oxalobacteraceae</taxon>
        <taxon>Telluria group</taxon>
        <taxon>Duganella</taxon>
    </lineage>
</organism>
<feature type="domain" description="PIN" evidence="8">
    <location>
        <begin position="7"/>
        <end position="117"/>
    </location>
</feature>